<feature type="transmembrane region" description="Helical" evidence="7">
    <location>
        <begin position="112"/>
        <end position="133"/>
    </location>
</feature>
<feature type="transmembrane region" description="Helical" evidence="7">
    <location>
        <begin position="65"/>
        <end position="84"/>
    </location>
</feature>
<protein>
    <submittedName>
        <fullName evidence="8">Threonine/homoserine/homoserine lactone efflux protein</fullName>
    </submittedName>
</protein>
<name>A0A1I5YL10_9RHOB</name>
<keyword evidence="6 7" id="KW-0472">Membrane</keyword>
<dbReference type="GO" id="GO:0005886">
    <property type="term" value="C:plasma membrane"/>
    <property type="evidence" value="ECO:0007669"/>
    <property type="project" value="UniProtKB-SubCell"/>
</dbReference>
<sequence>MSLQFLLTAFVVVIAPGTGVLYTLAISLGQGRRAALWAALGCTFGIVPHLAAAILGLAALLHTSALLFTAVKWAGVAYLLYLAWQSLRAGGALAVSEDRTAEPGIRIARRGALINILNPKLSVFFLALLPPFLSGNPATATLEMTTLGAIFMALTFVVFVGYGLLAAEARDRLLASARAMRWLNRSFATLFAALAGRLALERAG</sequence>
<dbReference type="PANTHER" id="PTHR30086:SF14">
    <property type="entry name" value="HOMOSERINE_HOMOSERINE LACTONE EFFLUX PROTEIN"/>
    <property type="match status" value="1"/>
</dbReference>
<dbReference type="PANTHER" id="PTHR30086">
    <property type="entry name" value="ARGININE EXPORTER PROTEIN ARGO"/>
    <property type="match status" value="1"/>
</dbReference>
<evidence type="ECO:0000256" key="2">
    <source>
        <dbReference type="ARBA" id="ARBA00007928"/>
    </source>
</evidence>
<feature type="transmembrane region" description="Helical" evidence="7">
    <location>
        <begin position="6"/>
        <end position="28"/>
    </location>
</feature>
<evidence type="ECO:0000256" key="1">
    <source>
        <dbReference type="ARBA" id="ARBA00004651"/>
    </source>
</evidence>
<evidence type="ECO:0000256" key="3">
    <source>
        <dbReference type="ARBA" id="ARBA00022475"/>
    </source>
</evidence>
<evidence type="ECO:0000313" key="8">
    <source>
        <dbReference type="EMBL" id="SFQ44852.1"/>
    </source>
</evidence>
<dbReference type="PIRSF" id="PIRSF006324">
    <property type="entry name" value="LeuE"/>
    <property type="match status" value="1"/>
</dbReference>
<dbReference type="InterPro" id="IPR001123">
    <property type="entry name" value="LeuE-type"/>
</dbReference>
<dbReference type="RefSeq" id="WP_093011225.1">
    <property type="nucleotide sequence ID" value="NZ_FOXV01000006.1"/>
</dbReference>
<dbReference type="Proteomes" id="UP000243106">
    <property type="component" value="Unassembled WGS sequence"/>
</dbReference>
<keyword evidence="4 7" id="KW-0812">Transmembrane</keyword>
<evidence type="ECO:0000256" key="7">
    <source>
        <dbReference type="SAM" id="Phobius"/>
    </source>
</evidence>
<dbReference type="AlphaFoldDB" id="A0A1I5YL10"/>
<feature type="transmembrane region" description="Helical" evidence="7">
    <location>
        <begin position="145"/>
        <end position="167"/>
    </location>
</feature>
<keyword evidence="3" id="KW-1003">Cell membrane</keyword>
<evidence type="ECO:0000313" key="9">
    <source>
        <dbReference type="Proteomes" id="UP000243106"/>
    </source>
</evidence>
<reference evidence="9" key="1">
    <citation type="submission" date="2016-10" db="EMBL/GenBank/DDBJ databases">
        <authorList>
            <person name="Varghese N."/>
            <person name="Submissions S."/>
        </authorList>
    </citation>
    <scope>NUCLEOTIDE SEQUENCE [LARGE SCALE GENOMIC DNA]</scope>
    <source>
        <strain evidence="9">JCM 10271</strain>
    </source>
</reference>
<evidence type="ECO:0000256" key="6">
    <source>
        <dbReference type="ARBA" id="ARBA00023136"/>
    </source>
</evidence>
<accession>A0A1I5YL10</accession>
<comment type="subcellular location">
    <subcellularLocation>
        <location evidence="1">Cell membrane</location>
        <topology evidence="1">Multi-pass membrane protein</topology>
    </subcellularLocation>
</comment>
<dbReference type="GO" id="GO:0042970">
    <property type="term" value="F:homoserine transmembrane transporter activity"/>
    <property type="evidence" value="ECO:0007669"/>
    <property type="project" value="TreeGrafter"/>
</dbReference>
<evidence type="ECO:0000256" key="5">
    <source>
        <dbReference type="ARBA" id="ARBA00022989"/>
    </source>
</evidence>
<dbReference type="EMBL" id="FOXV01000006">
    <property type="protein sequence ID" value="SFQ44852.1"/>
    <property type="molecule type" value="Genomic_DNA"/>
</dbReference>
<dbReference type="STRING" id="93684.SAMN05421853_10640"/>
<proteinExistence type="inferred from homology"/>
<keyword evidence="9" id="KW-1185">Reference proteome</keyword>
<dbReference type="Pfam" id="PF01810">
    <property type="entry name" value="LysE"/>
    <property type="match status" value="1"/>
</dbReference>
<comment type="similarity">
    <text evidence="2">Belongs to the Rht family.</text>
</comment>
<keyword evidence="5 7" id="KW-1133">Transmembrane helix</keyword>
<organism evidence="8 9">
    <name type="scientific">Roseivivax halotolerans</name>
    <dbReference type="NCBI Taxonomy" id="93684"/>
    <lineage>
        <taxon>Bacteria</taxon>
        <taxon>Pseudomonadati</taxon>
        <taxon>Pseudomonadota</taxon>
        <taxon>Alphaproteobacteria</taxon>
        <taxon>Rhodobacterales</taxon>
        <taxon>Roseobacteraceae</taxon>
        <taxon>Roseivivax</taxon>
    </lineage>
</organism>
<feature type="transmembrane region" description="Helical" evidence="7">
    <location>
        <begin position="35"/>
        <end position="59"/>
    </location>
</feature>
<evidence type="ECO:0000256" key="4">
    <source>
        <dbReference type="ARBA" id="ARBA00022692"/>
    </source>
</evidence>
<gene>
    <name evidence="8" type="ORF">SAMN05421853_10640</name>
</gene>